<dbReference type="Proteomes" id="UP000435357">
    <property type="component" value="Unassembled WGS sequence"/>
</dbReference>
<feature type="signal peptide" evidence="1">
    <location>
        <begin position="1"/>
        <end position="19"/>
    </location>
</feature>
<organism evidence="2 3">
    <name type="scientific">Salibacter halophilus</name>
    <dbReference type="NCBI Taxonomy" id="1803916"/>
    <lineage>
        <taxon>Bacteria</taxon>
        <taxon>Pseudomonadati</taxon>
        <taxon>Bacteroidota</taxon>
        <taxon>Flavobacteriia</taxon>
        <taxon>Flavobacteriales</taxon>
        <taxon>Salibacteraceae</taxon>
        <taxon>Salibacter</taxon>
    </lineage>
</organism>
<feature type="chain" id="PRO_5026667321" description="PorV/PorQ family protein" evidence="1">
    <location>
        <begin position="20"/>
        <end position="272"/>
    </location>
</feature>
<proteinExistence type="predicted"/>
<dbReference type="EMBL" id="WACR01000012">
    <property type="protein sequence ID" value="KAB1062112.1"/>
    <property type="molecule type" value="Genomic_DNA"/>
</dbReference>
<keyword evidence="1" id="KW-0732">Signal</keyword>
<evidence type="ECO:0000256" key="1">
    <source>
        <dbReference type="SAM" id="SignalP"/>
    </source>
</evidence>
<dbReference type="Gene3D" id="2.40.160.60">
    <property type="entry name" value="Outer membrane protein transport protein (OMPP1/FadL/TodX)"/>
    <property type="match status" value="1"/>
</dbReference>
<keyword evidence="3" id="KW-1185">Reference proteome</keyword>
<dbReference type="AlphaFoldDB" id="A0A6N6M1L6"/>
<gene>
    <name evidence="2" type="ORF">F3059_12545</name>
</gene>
<dbReference type="RefSeq" id="WP_151169800.1">
    <property type="nucleotide sequence ID" value="NZ_WACR01000012.1"/>
</dbReference>
<comment type="caution">
    <text evidence="2">The sequence shown here is derived from an EMBL/GenBank/DDBJ whole genome shotgun (WGS) entry which is preliminary data.</text>
</comment>
<evidence type="ECO:0000313" key="2">
    <source>
        <dbReference type="EMBL" id="KAB1062112.1"/>
    </source>
</evidence>
<protein>
    <recommendedName>
        <fullName evidence="4">PorV/PorQ family protein</fullName>
    </recommendedName>
</protein>
<sequence>MKFLSIFLFAIFSSLLLSGQTHNPQLGARAAAMSNAAVTNVDEWAIHHNQAALAYLEKPTAAISYQNRFLLNELSTKAVAFALPTENAGTFGVSVSQFGYTQYNETKAGIAYARQLGKRISAGVRLNYYHIGFQESYYGNTGVLTAEIGMLAKVTDDLTIGAHLYNPSYAKIADYNDERIPVILRIGGGYEFSEKLTTNIEVQKDLDNDANVKIGAEYKVVEMLYLRGGLSTNHFENSFGFGLNFGGFSIDLASSYHYILGYSPQASMHYAF</sequence>
<reference evidence="2 3" key="1">
    <citation type="submission" date="2019-09" db="EMBL/GenBank/DDBJ databases">
        <title>Genomes of Cryomorphaceae.</title>
        <authorList>
            <person name="Bowman J.P."/>
        </authorList>
    </citation>
    <scope>NUCLEOTIDE SEQUENCE [LARGE SCALE GENOMIC DNA]</scope>
    <source>
        <strain evidence="2 3">KCTC 52047</strain>
    </source>
</reference>
<dbReference type="SUPFAM" id="SSF56935">
    <property type="entry name" value="Porins"/>
    <property type="match status" value="1"/>
</dbReference>
<accession>A0A6N6M1L6</accession>
<name>A0A6N6M1L6_9FLAO</name>
<evidence type="ECO:0000313" key="3">
    <source>
        <dbReference type="Proteomes" id="UP000435357"/>
    </source>
</evidence>
<evidence type="ECO:0008006" key="4">
    <source>
        <dbReference type="Google" id="ProtNLM"/>
    </source>
</evidence>
<dbReference type="OrthoDB" id="9758448at2"/>